<keyword evidence="2" id="KW-1185">Reference proteome</keyword>
<organism evidence="1 2">
    <name type="scientific">Hallerella porci</name>
    <dbReference type="NCBI Taxonomy" id="1945871"/>
    <lineage>
        <taxon>Bacteria</taxon>
        <taxon>Pseudomonadati</taxon>
        <taxon>Fibrobacterota</taxon>
        <taxon>Fibrobacteria</taxon>
        <taxon>Fibrobacterales</taxon>
        <taxon>Fibrobacteraceae</taxon>
        <taxon>Hallerella</taxon>
    </lineage>
</organism>
<dbReference type="Proteomes" id="UP000245523">
    <property type="component" value="Unassembled WGS sequence"/>
</dbReference>
<gene>
    <name evidence="1" type="ORF">B0H50_1197</name>
</gene>
<evidence type="ECO:0000313" key="2">
    <source>
        <dbReference type="Proteomes" id="UP000245523"/>
    </source>
</evidence>
<reference evidence="1 2" key="1">
    <citation type="submission" date="2018-05" db="EMBL/GenBank/DDBJ databases">
        <title>Animal gut microbial communities from fecal samples from Wisconsin, USA.</title>
        <authorList>
            <person name="Neumann A."/>
        </authorList>
    </citation>
    <scope>NUCLEOTIDE SEQUENCE [LARGE SCALE GENOMIC DNA]</scope>
    <source>
        <strain evidence="1 2">UWS4</strain>
    </source>
</reference>
<protein>
    <recommendedName>
        <fullName evidence="3">Wadjet protein JetD C-terminal domain-containing protein</fullName>
    </recommendedName>
</protein>
<proteinExistence type="predicted"/>
<evidence type="ECO:0008006" key="3">
    <source>
        <dbReference type="Google" id="ProtNLM"/>
    </source>
</evidence>
<comment type="caution">
    <text evidence="1">The sequence shown here is derived from an EMBL/GenBank/DDBJ whole genome shotgun (WGS) entry which is preliminary data.</text>
</comment>
<dbReference type="EMBL" id="QGHD01000019">
    <property type="protein sequence ID" value="PWK95145.1"/>
    <property type="molecule type" value="Genomic_DNA"/>
</dbReference>
<name>A0ABX5LMF7_9BACT</name>
<evidence type="ECO:0000313" key="1">
    <source>
        <dbReference type="EMBL" id="PWK95145.1"/>
    </source>
</evidence>
<sequence length="294" mass="34158">MNGEFKITEALLEKIKFLLCGEKLNASECKNEIFQEMTREGFLVQVKNGRGLIYFAPDKKAMQEFLISKDDAFRGLNLSNEKKILRADLARTTGNSKIQKVRSCIGFLVNSYEPIKATLNANSFVIHPVEGTFLFIADIENFKLPENVVVVGVENMENFRYVARQKMIFEELRNSMRKELNLENIQLLFVSRYPQTLDLIKWLTKIPNRYVHFGDLDLAGIHIYLTEFFAKIKERASFFIPQDAEIRIANGSLERYDNQVKRFEKMAVNDKRVESLVALIKKYHKGYDQEGYIE</sequence>
<accession>A0ABX5LMF7</accession>